<dbReference type="RefSeq" id="XP_037897065.1">
    <property type="nucleotide sequence ID" value="XM_038041137.1"/>
</dbReference>
<dbReference type="KEGG" id="gfs:119642148"/>
<evidence type="ECO:0000313" key="1">
    <source>
        <dbReference type="Proteomes" id="UP000092443"/>
    </source>
</evidence>
<accession>A0A9C6DYH4</accession>
<dbReference type="GeneID" id="119642148"/>
<organism evidence="1 2">
    <name type="scientific">Glossina fuscipes</name>
    <dbReference type="NCBI Taxonomy" id="7396"/>
    <lineage>
        <taxon>Eukaryota</taxon>
        <taxon>Metazoa</taxon>
        <taxon>Ecdysozoa</taxon>
        <taxon>Arthropoda</taxon>
        <taxon>Hexapoda</taxon>
        <taxon>Insecta</taxon>
        <taxon>Pterygota</taxon>
        <taxon>Neoptera</taxon>
        <taxon>Endopterygota</taxon>
        <taxon>Diptera</taxon>
        <taxon>Brachycera</taxon>
        <taxon>Muscomorpha</taxon>
        <taxon>Hippoboscoidea</taxon>
        <taxon>Glossinidae</taxon>
        <taxon>Glossina</taxon>
    </lineage>
</organism>
<proteinExistence type="predicted"/>
<dbReference type="Gene3D" id="3.90.1150.10">
    <property type="entry name" value="Aspartate Aminotransferase, domain 1"/>
    <property type="match status" value="1"/>
</dbReference>
<dbReference type="AlphaFoldDB" id="A0A9C6DYH4"/>
<keyword evidence="1" id="KW-1185">Reference proteome</keyword>
<reference evidence="2" key="1">
    <citation type="submission" date="2025-08" db="UniProtKB">
        <authorList>
            <consortium name="RefSeq"/>
        </authorList>
    </citation>
    <scope>IDENTIFICATION</scope>
    <source>
        <tissue evidence="2">Whole body pupa</tissue>
    </source>
</reference>
<name>A0A9C6DYH4_9MUSC</name>
<gene>
    <name evidence="2" type="primary">LOC119642148</name>
</gene>
<dbReference type="InterPro" id="IPR015422">
    <property type="entry name" value="PyrdxlP-dep_Trfase_small"/>
</dbReference>
<protein>
    <submittedName>
        <fullName evidence="2">Sphingosine-1-phosphate lyase-like</fullName>
    </submittedName>
</protein>
<evidence type="ECO:0000313" key="2">
    <source>
        <dbReference type="RefSeq" id="XP_037897065.1"/>
    </source>
</evidence>
<sequence>MVFMLSKIEVLITKCVTARNSITESSNSLEGRRAYYFNYLRSSTRAPLLHYIERGLRKIDGIFVFGQPTTSVIAIGSHLFDVFRLSDALCKVG</sequence>
<dbReference type="Proteomes" id="UP000092443">
    <property type="component" value="Unplaced"/>
</dbReference>